<feature type="transmembrane region" description="Helical" evidence="1">
    <location>
        <begin position="29"/>
        <end position="48"/>
    </location>
</feature>
<accession>A0A1G2UUH9</accession>
<name>A0A1G2UUH9_9BACT</name>
<proteinExistence type="predicted"/>
<dbReference type="EMBL" id="MHWT01000005">
    <property type="protein sequence ID" value="OHB13055.1"/>
    <property type="molecule type" value="Genomic_DNA"/>
</dbReference>
<reference evidence="2 3" key="1">
    <citation type="journal article" date="2016" name="Nat. Commun.">
        <title>Thousands of microbial genomes shed light on interconnected biogeochemical processes in an aquifer system.</title>
        <authorList>
            <person name="Anantharaman K."/>
            <person name="Brown C.T."/>
            <person name="Hug L.A."/>
            <person name="Sharon I."/>
            <person name="Castelle C.J."/>
            <person name="Probst A.J."/>
            <person name="Thomas B.C."/>
            <person name="Singh A."/>
            <person name="Wilkins M.J."/>
            <person name="Karaoz U."/>
            <person name="Brodie E.L."/>
            <person name="Williams K.H."/>
            <person name="Hubbard S.S."/>
            <person name="Banfield J.F."/>
        </authorList>
    </citation>
    <scope>NUCLEOTIDE SEQUENCE [LARGE SCALE GENOMIC DNA]</scope>
</reference>
<dbReference type="Proteomes" id="UP000176558">
    <property type="component" value="Unassembled WGS sequence"/>
</dbReference>
<feature type="transmembrane region" description="Helical" evidence="1">
    <location>
        <begin position="7"/>
        <end position="23"/>
    </location>
</feature>
<gene>
    <name evidence="2" type="ORF">A3G99_00485</name>
</gene>
<keyword evidence="1" id="KW-1133">Transmembrane helix</keyword>
<comment type="caution">
    <text evidence="2">The sequence shown here is derived from an EMBL/GenBank/DDBJ whole genome shotgun (WGS) entry which is preliminary data.</text>
</comment>
<dbReference type="AlphaFoldDB" id="A0A1G2UUH9"/>
<evidence type="ECO:0000256" key="1">
    <source>
        <dbReference type="SAM" id="Phobius"/>
    </source>
</evidence>
<organism evidence="2 3">
    <name type="scientific">Candidatus Zambryskibacteria bacterium RIFCSPLOWO2_12_FULL_39_23</name>
    <dbReference type="NCBI Taxonomy" id="1802776"/>
    <lineage>
        <taxon>Bacteria</taxon>
        <taxon>Candidatus Zambryskiibacteriota</taxon>
    </lineage>
</organism>
<sequence length="112" mass="12513">MVITRKSTFFLGIFIFLIPFLGVPTSWKTVFVVLSGLFLIFLSIKIVLPKKNIKIVKRKDKTPTVFTEIPQASYVPPTPPPIPDSVVPNAGAFVDIQPKPRRKPAPKKTEIV</sequence>
<evidence type="ECO:0000313" key="2">
    <source>
        <dbReference type="EMBL" id="OHB13055.1"/>
    </source>
</evidence>
<evidence type="ECO:0000313" key="3">
    <source>
        <dbReference type="Proteomes" id="UP000176558"/>
    </source>
</evidence>
<keyword evidence="1" id="KW-0812">Transmembrane</keyword>
<protein>
    <submittedName>
        <fullName evidence="2">Uncharacterized protein</fullName>
    </submittedName>
</protein>
<keyword evidence="1" id="KW-0472">Membrane</keyword>